<reference evidence="10 11" key="1">
    <citation type="submission" date="2019-05" db="EMBL/GenBank/DDBJ databases">
        <title>Mikania micrantha, genome provides insights into the molecular mechanism of rapid growth.</title>
        <authorList>
            <person name="Liu B."/>
        </authorList>
    </citation>
    <scope>NUCLEOTIDE SEQUENCE [LARGE SCALE GENOMIC DNA]</scope>
    <source>
        <strain evidence="10">NLD-2019</strain>
        <tissue evidence="10">Leaf</tissue>
    </source>
</reference>
<dbReference type="InterPro" id="IPR001128">
    <property type="entry name" value="Cyt_P450"/>
</dbReference>
<comment type="similarity">
    <text evidence="8">Belongs to the cytochrome P450 family.</text>
</comment>
<keyword evidence="8" id="KW-0503">Monooxygenase</keyword>
<name>A0A5N6NP45_9ASTR</name>
<accession>A0A5N6NP45</accession>
<evidence type="ECO:0000313" key="10">
    <source>
        <dbReference type="EMBL" id="KAD4982919.1"/>
    </source>
</evidence>
<dbReference type="GO" id="GO:0020037">
    <property type="term" value="F:heme binding"/>
    <property type="evidence" value="ECO:0007669"/>
    <property type="project" value="InterPro"/>
</dbReference>
<dbReference type="SUPFAM" id="SSF48264">
    <property type="entry name" value="Cytochrome P450"/>
    <property type="match status" value="1"/>
</dbReference>
<evidence type="ECO:0000256" key="5">
    <source>
        <dbReference type="ARBA" id="ARBA00023002"/>
    </source>
</evidence>
<evidence type="ECO:0000256" key="8">
    <source>
        <dbReference type="RuleBase" id="RU000461"/>
    </source>
</evidence>
<dbReference type="InterPro" id="IPR036396">
    <property type="entry name" value="Cyt_P450_sf"/>
</dbReference>
<dbReference type="PANTHER" id="PTHR24298:SF800">
    <property type="entry name" value="CYTOCHROME P450 89A2-RELATED"/>
    <property type="match status" value="1"/>
</dbReference>
<comment type="caution">
    <text evidence="10">The sequence shown here is derived from an EMBL/GenBank/DDBJ whole genome shotgun (WGS) entry which is preliminary data.</text>
</comment>
<feature type="transmembrane region" description="Helical" evidence="9">
    <location>
        <begin position="6"/>
        <end position="22"/>
    </location>
</feature>
<comment type="cofactor">
    <cofactor evidence="7">
        <name>heme</name>
        <dbReference type="ChEBI" id="CHEBI:30413"/>
    </cofactor>
</comment>
<dbReference type="Gene3D" id="1.10.630.10">
    <property type="entry name" value="Cytochrome P450"/>
    <property type="match status" value="1"/>
</dbReference>
<feature type="binding site" description="axial binding residue" evidence="7">
    <location>
        <position position="450"/>
    </location>
    <ligand>
        <name>heme</name>
        <dbReference type="ChEBI" id="CHEBI:30413"/>
    </ligand>
    <ligandPart>
        <name>Fe</name>
        <dbReference type="ChEBI" id="CHEBI:18248"/>
    </ligandPart>
</feature>
<keyword evidence="3 7" id="KW-0479">Metal-binding</keyword>
<keyword evidence="11" id="KW-1185">Reference proteome</keyword>
<evidence type="ECO:0000256" key="6">
    <source>
        <dbReference type="ARBA" id="ARBA00023136"/>
    </source>
</evidence>
<dbReference type="PANTHER" id="PTHR24298">
    <property type="entry name" value="FLAVONOID 3'-MONOOXYGENASE-RELATED"/>
    <property type="match status" value="1"/>
</dbReference>
<comment type="subcellular location">
    <subcellularLocation>
        <location evidence="1">Membrane</location>
        <topology evidence="1">Single-pass membrane protein</topology>
    </subcellularLocation>
</comment>
<evidence type="ECO:0008006" key="12">
    <source>
        <dbReference type="Google" id="ProtNLM"/>
    </source>
</evidence>
<evidence type="ECO:0000313" key="11">
    <source>
        <dbReference type="Proteomes" id="UP000326396"/>
    </source>
</evidence>
<evidence type="ECO:0000256" key="7">
    <source>
        <dbReference type="PIRSR" id="PIRSR602401-1"/>
    </source>
</evidence>
<dbReference type="Proteomes" id="UP000326396">
    <property type="component" value="Linkage Group LG18"/>
</dbReference>
<keyword evidence="7 8" id="KW-0408">Iron</keyword>
<organism evidence="10 11">
    <name type="scientific">Mikania micrantha</name>
    <name type="common">bitter vine</name>
    <dbReference type="NCBI Taxonomy" id="192012"/>
    <lineage>
        <taxon>Eukaryota</taxon>
        <taxon>Viridiplantae</taxon>
        <taxon>Streptophyta</taxon>
        <taxon>Embryophyta</taxon>
        <taxon>Tracheophyta</taxon>
        <taxon>Spermatophyta</taxon>
        <taxon>Magnoliopsida</taxon>
        <taxon>eudicotyledons</taxon>
        <taxon>Gunneridae</taxon>
        <taxon>Pentapetalae</taxon>
        <taxon>asterids</taxon>
        <taxon>campanulids</taxon>
        <taxon>Asterales</taxon>
        <taxon>Asteraceae</taxon>
        <taxon>Asteroideae</taxon>
        <taxon>Heliantheae alliance</taxon>
        <taxon>Eupatorieae</taxon>
        <taxon>Mikania</taxon>
    </lineage>
</organism>
<evidence type="ECO:0000256" key="3">
    <source>
        <dbReference type="ARBA" id="ARBA00022723"/>
    </source>
</evidence>
<dbReference type="PROSITE" id="PS00086">
    <property type="entry name" value="CYTOCHROME_P450"/>
    <property type="match status" value="1"/>
</dbReference>
<gene>
    <name evidence="10" type="ORF">E3N88_19590</name>
</gene>
<keyword evidence="6 9" id="KW-0472">Membrane</keyword>
<dbReference type="Pfam" id="PF00067">
    <property type="entry name" value="p450"/>
    <property type="match status" value="1"/>
</dbReference>
<evidence type="ECO:0000256" key="4">
    <source>
        <dbReference type="ARBA" id="ARBA00022989"/>
    </source>
</evidence>
<evidence type="ECO:0000256" key="2">
    <source>
        <dbReference type="ARBA" id="ARBA00022692"/>
    </source>
</evidence>
<dbReference type="OrthoDB" id="1055148at2759"/>
<proteinExistence type="inferred from homology"/>
<dbReference type="InterPro" id="IPR051103">
    <property type="entry name" value="Plant_metabolite_P450s"/>
</dbReference>
<evidence type="ECO:0000256" key="9">
    <source>
        <dbReference type="SAM" id="Phobius"/>
    </source>
</evidence>
<dbReference type="GO" id="GO:0016709">
    <property type="term" value="F:oxidoreductase activity, acting on paired donors, with incorporation or reduction of molecular oxygen, NAD(P)H as one donor, and incorporation of one atom of oxygen"/>
    <property type="evidence" value="ECO:0007669"/>
    <property type="project" value="TreeGrafter"/>
</dbReference>
<protein>
    <recommendedName>
        <fullName evidence="12">Cytochrome P450</fullName>
    </recommendedName>
</protein>
<keyword evidence="4 9" id="KW-1133">Transmembrane helix</keyword>
<dbReference type="PRINTS" id="PR00463">
    <property type="entry name" value="EP450I"/>
</dbReference>
<keyword evidence="2 9" id="KW-0812">Transmembrane</keyword>
<dbReference type="GO" id="GO:0016020">
    <property type="term" value="C:membrane"/>
    <property type="evidence" value="ECO:0007669"/>
    <property type="project" value="UniProtKB-SubCell"/>
</dbReference>
<keyword evidence="5 8" id="KW-0560">Oxidoreductase</keyword>
<dbReference type="PRINTS" id="PR00385">
    <property type="entry name" value="P450"/>
</dbReference>
<evidence type="ECO:0000256" key="1">
    <source>
        <dbReference type="ARBA" id="ARBA00004167"/>
    </source>
</evidence>
<sequence>METRFIIVVSIFIAGLIRYTLFRRSSGKKLPPGPSFFTTNFLLLTNLPLQFEPVLINLKAKYGKIFTLSTFFGPAIFISDHSLAHQALVHKGAVFSDRPKSFPMRNISSASYGPTWRLFRRNLASEFMHPSRIKSYSWARKWVLQVFFDRLQKQHDQDSGIKVVDHIRYAMFCLLVLMCFGETFDECQINKIANVQHDMLVKVSSGRFAMLNMFPNLGKILFRSRWKEFEKLCSDKEEVLIPLIKSRIESVKSDRENVAYVDTLVNLEVPKHDGDENGGKLSYKEMVSMCSEFFNSGTDTTSTALQWIMANLVKHPHIQMKLYDEIVGVVGPPPRSRSCGVELETVIKEEDLKKMLYLKAVVLEGLRRHPPFHFVLPHRVMEEVEVDGYMVPEGATINFMVGEMGLDPNVWDEPMVFKPERFLAKDGGVLDITGRRGIKMMPFGAGRRICPGFDLALFHLEYFVANSIWYFDWTVADGYQVDLSEEVELTVVMKSPLRARVTLRAENQTTRVDECTLEKF</sequence>
<dbReference type="AlphaFoldDB" id="A0A5N6NP45"/>
<dbReference type="CDD" id="cd11075">
    <property type="entry name" value="CYP77_89"/>
    <property type="match status" value="1"/>
</dbReference>
<keyword evidence="7 8" id="KW-0349">Heme</keyword>
<dbReference type="InterPro" id="IPR002401">
    <property type="entry name" value="Cyt_P450_E_grp-I"/>
</dbReference>
<dbReference type="EMBL" id="SZYD01000010">
    <property type="protein sequence ID" value="KAD4982919.1"/>
    <property type="molecule type" value="Genomic_DNA"/>
</dbReference>
<dbReference type="GO" id="GO:0005506">
    <property type="term" value="F:iron ion binding"/>
    <property type="evidence" value="ECO:0007669"/>
    <property type="project" value="InterPro"/>
</dbReference>
<dbReference type="InterPro" id="IPR017972">
    <property type="entry name" value="Cyt_P450_CS"/>
</dbReference>